<dbReference type="EMBL" id="BAVC01000251">
    <property type="protein sequence ID" value="GAE56365.1"/>
    <property type="molecule type" value="Genomic_DNA"/>
</dbReference>
<feature type="region of interest" description="Disordered" evidence="1">
    <location>
        <begin position="386"/>
        <end position="424"/>
    </location>
</feature>
<evidence type="ECO:0000313" key="2">
    <source>
        <dbReference type="EMBL" id="GAE56365.1"/>
    </source>
</evidence>
<dbReference type="AlphaFoldDB" id="W4SIE7"/>
<evidence type="ECO:0000256" key="1">
    <source>
        <dbReference type="SAM" id="MobiDB-lite"/>
    </source>
</evidence>
<comment type="caution">
    <text evidence="2">The sequence shown here is derived from an EMBL/GenBank/DDBJ whole genome shotgun (WGS) entry which is preliminary data.</text>
</comment>
<reference evidence="2 3" key="1">
    <citation type="submission" date="2014-01" db="EMBL/GenBank/DDBJ databases">
        <title>Genome sequence and analysis of Xanthomonas arboricola pv. pruni.</title>
        <authorList>
            <person name="Fujikawa T."/>
            <person name="Nakazono-Nagaoka E."/>
        </authorList>
    </citation>
    <scope>NUCLEOTIDE SEQUENCE [LARGE SCALE GENOMIC DNA]</scope>
    <source>
        <strain evidence="3">MAFF 301420</strain>
    </source>
</reference>
<accession>W4SIE7</accession>
<feature type="compositionally biased region" description="Low complexity" evidence="1">
    <location>
        <begin position="291"/>
        <end position="300"/>
    </location>
</feature>
<organism evidence="2 3">
    <name type="scientific">Xanthomonas arboricola pv. pruni MAFF 301420</name>
    <dbReference type="NCBI Taxonomy" id="1418095"/>
    <lineage>
        <taxon>Bacteria</taxon>
        <taxon>Pseudomonadati</taxon>
        <taxon>Pseudomonadota</taxon>
        <taxon>Gammaproteobacteria</taxon>
        <taxon>Lysobacterales</taxon>
        <taxon>Lysobacteraceae</taxon>
        <taxon>Xanthomonas</taxon>
    </lineage>
</organism>
<feature type="non-terminal residue" evidence="2">
    <location>
        <position position="1"/>
    </location>
</feature>
<feature type="region of interest" description="Disordered" evidence="1">
    <location>
        <begin position="267"/>
        <end position="368"/>
    </location>
</feature>
<feature type="compositionally biased region" description="Low complexity" evidence="1">
    <location>
        <begin position="145"/>
        <end position="168"/>
    </location>
</feature>
<dbReference type="Proteomes" id="UP000019084">
    <property type="component" value="Unassembled WGS sequence"/>
</dbReference>
<feature type="compositionally biased region" description="Low complexity" evidence="1">
    <location>
        <begin position="121"/>
        <end position="134"/>
    </location>
</feature>
<proteinExistence type="predicted"/>
<evidence type="ECO:0000313" key="3">
    <source>
        <dbReference type="Proteomes" id="UP000019084"/>
    </source>
</evidence>
<feature type="region of interest" description="Disordered" evidence="1">
    <location>
        <begin position="51"/>
        <end position="74"/>
    </location>
</feature>
<feature type="compositionally biased region" description="Basic residues" evidence="1">
    <location>
        <begin position="199"/>
        <end position="220"/>
    </location>
</feature>
<gene>
    <name evidence="2" type="ORF">XPR_3000</name>
</gene>
<feature type="non-terminal residue" evidence="2">
    <location>
        <position position="424"/>
    </location>
</feature>
<protein>
    <submittedName>
        <fullName evidence="2">Uncharacterized protein</fullName>
    </submittedName>
</protein>
<sequence>AGHPLPRLAAMLGAGRRCDTRGAGLRPGRLAGSARPAASGWRWTGCALARTGRIPPRPQRARCQPQRSGRDRQRHQTMATAAALRQCSARQRGGARARRPALACLPRPHCHTPSQRPVALPAGQRPQRAPVRPQRPARRTLAGCQRAALRSQGRAAAARRAGGRRLSAPQRARAFRATGSGAVGRGQARPGRASAIQLRPHRARQPPGRPRRSGASRRRADRGGAAARPGCLAVDRRPAPMAGPPAVVACLDARACAARPVRRRVAGDTGHLAAPGLRRQDPPGCAGRGQSGRSAQGRPAVGPPPADRPPRAHPHQRALGHGAADRLRPRPRRATVAAGAGGQAAGTVRPGRNPAHRRRPYPADPASALARRTPVAGDAGFEELLGHHVPGCQEGDEGAVSQTSVAGRSMDRDCNASGKTARHL</sequence>
<name>W4SIE7_9XANT</name>
<feature type="region of interest" description="Disordered" evidence="1">
    <location>
        <begin position="105"/>
        <end position="239"/>
    </location>
</feature>